<sequence>MRYIPIAACLIALPFIASAGAWPRGAGHAFLSVAYEGTARKDALDQDRLQETEGEVETFSYSAIYGEFGVSDRVTLGIDIGTEGERFTQSNIVFASVSVGPADWRHQFALELGVGNREIPTFGLQRGETETVFRPGLSWGYGFDSRVGPGWAALDLRQEIRQTTDETALKADLTVGVTPDDKWQYFVQFQGNHYPHEDPKLRIVPTAVRHYTDWLALESALLVETHGGNQLGARIGLWFTF</sequence>
<dbReference type="OrthoDB" id="7857490at2"/>
<protein>
    <recommendedName>
        <fullName evidence="4">Outer membrane protein beta-barrel domain-containing protein</fullName>
    </recommendedName>
</protein>
<name>A0A5B8IT69_9RHOB</name>
<keyword evidence="3" id="KW-1185">Reference proteome</keyword>
<evidence type="ECO:0008006" key="4">
    <source>
        <dbReference type="Google" id="ProtNLM"/>
    </source>
</evidence>
<proteinExistence type="predicted"/>
<dbReference type="RefSeq" id="WP_146363832.1">
    <property type="nucleotide sequence ID" value="NZ_CP042261.1"/>
</dbReference>
<organism evidence="2 3">
    <name type="scientific">Qingshengfaniella alkalisoli</name>
    <dbReference type="NCBI Taxonomy" id="2599296"/>
    <lineage>
        <taxon>Bacteria</taxon>
        <taxon>Pseudomonadati</taxon>
        <taxon>Pseudomonadota</taxon>
        <taxon>Alphaproteobacteria</taxon>
        <taxon>Rhodobacterales</taxon>
        <taxon>Paracoccaceae</taxon>
        <taxon>Qingshengfaniella</taxon>
    </lineage>
</organism>
<feature type="chain" id="PRO_5022761659" description="Outer membrane protein beta-barrel domain-containing protein" evidence="1">
    <location>
        <begin position="20"/>
        <end position="241"/>
    </location>
</feature>
<dbReference type="KEGG" id="lit:FPZ52_03720"/>
<dbReference type="EMBL" id="CP042261">
    <property type="protein sequence ID" value="QDY68824.1"/>
    <property type="molecule type" value="Genomic_DNA"/>
</dbReference>
<reference evidence="2 3" key="1">
    <citation type="submission" date="2019-07" db="EMBL/GenBank/DDBJ databases">
        <title>Litoreibacter alkalisoli sp. nov., isolated from saline-alkaline soil.</title>
        <authorList>
            <person name="Wang S."/>
            <person name="Xu L."/>
            <person name="Xing Y.-T."/>
            <person name="Sun J.-Q."/>
        </authorList>
    </citation>
    <scope>NUCLEOTIDE SEQUENCE [LARGE SCALE GENOMIC DNA]</scope>
    <source>
        <strain evidence="2 3">LN3S51</strain>
    </source>
</reference>
<dbReference type="Proteomes" id="UP000318483">
    <property type="component" value="Chromosome"/>
</dbReference>
<dbReference type="AlphaFoldDB" id="A0A5B8IT69"/>
<accession>A0A5B8IT69</accession>
<gene>
    <name evidence="2" type="ORF">FPZ52_03720</name>
</gene>
<evidence type="ECO:0000313" key="3">
    <source>
        <dbReference type="Proteomes" id="UP000318483"/>
    </source>
</evidence>
<keyword evidence="1" id="KW-0732">Signal</keyword>
<feature type="signal peptide" evidence="1">
    <location>
        <begin position="1"/>
        <end position="19"/>
    </location>
</feature>
<evidence type="ECO:0000256" key="1">
    <source>
        <dbReference type="SAM" id="SignalP"/>
    </source>
</evidence>
<evidence type="ECO:0000313" key="2">
    <source>
        <dbReference type="EMBL" id="QDY68824.1"/>
    </source>
</evidence>